<evidence type="ECO:0000313" key="12">
    <source>
        <dbReference type="EMBL" id="PZR08460.1"/>
    </source>
</evidence>
<organism evidence="12 13">
    <name type="scientific">Archangium gephyra</name>
    <dbReference type="NCBI Taxonomy" id="48"/>
    <lineage>
        <taxon>Bacteria</taxon>
        <taxon>Pseudomonadati</taxon>
        <taxon>Myxococcota</taxon>
        <taxon>Myxococcia</taxon>
        <taxon>Myxococcales</taxon>
        <taxon>Cystobacterineae</taxon>
        <taxon>Archangiaceae</taxon>
        <taxon>Archangium</taxon>
    </lineage>
</organism>
<comment type="similarity">
    <text evidence="7">Belongs to the MsrB Met sulfoxide reductase family.</text>
</comment>
<dbReference type="NCBIfam" id="NF004042">
    <property type="entry name" value="PRK05550.1"/>
    <property type="match status" value="1"/>
</dbReference>
<dbReference type="PANTHER" id="PTHR43774:SF1">
    <property type="entry name" value="PEPTIDE METHIONINE SULFOXIDE REDUCTASE MSRA 2"/>
    <property type="match status" value="1"/>
</dbReference>
<comment type="similarity">
    <text evidence="8">Belongs to the MsrA Met sulfoxide reductase family.</text>
</comment>
<dbReference type="EC" id="1.8.4.12" evidence="7"/>
<evidence type="ECO:0000313" key="13">
    <source>
        <dbReference type="Proteomes" id="UP000249061"/>
    </source>
</evidence>
<protein>
    <recommendedName>
        <fullName evidence="7 8">Multifunctional fusion protein</fullName>
    </recommendedName>
    <domain>
        <recommendedName>
            <fullName evidence="8">Peptide methionine sulfoxide reductase MsrA</fullName>
            <shortName evidence="8">Protein-methionine-S-oxide reductase</shortName>
            <ecNumber evidence="8">1.8.4.11</ecNumber>
        </recommendedName>
        <alternativeName>
            <fullName evidence="8">Peptide-methionine (S)-S-oxide reductase</fullName>
            <shortName evidence="8">Peptide Met(O) reductase</shortName>
        </alternativeName>
    </domain>
    <domain>
        <recommendedName>
            <fullName evidence="7">Peptide methionine sulfoxide reductase MsrB</fullName>
            <ecNumber evidence="7">1.8.4.12</ecNumber>
        </recommendedName>
        <alternativeName>
            <fullName evidence="7">Peptide-methionine (R)-S-oxide reductase</fullName>
        </alternativeName>
    </domain>
</protein>
<evidence type="ECO:0000256" key="10">
    <source>
        <dbReference type="SAM" id="SignalP"/>
    </source>
</evidence>
<dbReference type="EMBL" id="QFQP01000025">
    <property type="protein sequence ID" value="PZR08460.1"/>
    <property type="molecule type" value="Genomic_DNA"/>
</dbReference>
<dbReference type="Pfam" id="PF01625">
    <property type="entry name" value="PMSR"/>
    <property type="match status" value="1"/>
</dbReference>
<dbReference type="Gene3D" id="2.170.150.20">
    <property type="entry name" value="Peptide methionine sulfoxide reductase"/>
    <property type="match status" value="1"/>
</dbReference>
<dbReference type="FunFam" id="2.170.150.20:FF:000003">
    <property type="entry name" value="Peptide methionine sulfoxide reductase MsrB"/>
    <property type="match status" value="1"/>
</dbReference>
<feature type="active site" evidence="8">
    <location>
        <position position="200"/>
    </location>
</feature>
<dbReference type="GO" id="GO:0033743">
    <property type="term" value="F:peptide-methionine (R)-S-oxide reductase activity"/>
    <property type="evidence" value="ECO:0007669"/>
    <property type="project" value="UniProtKB-UniRule"/>
</dbReference>
<dbReference type="AlphaFoldDB" id="A0A2W5SZM0"/>
<keyword evidence="10" id="KW-0732">Signal</keyword>
<evidence type="ECO:0000256" key="2">
    <source>
        <dbReference type="ARBA" id="ARBA00023268"/>
    </source>
</evidence>
<comment type="catalytic activity">
    <reaction evidence="5 7">
        <text>L-methionyl-[protein] + [thioredoxin]-disulfide + H2O = L-methionyl-(R)-S-oxide-[protein] + [thioredoxin]-dithiol</text>
        <dbReference type="Rhea" id="RHEA:24164"/>
        <dbReference type="Rhea" id="RHEA-COMP:10698"/>
        <dbReference type="Rhea" id="RHEA-COMP:10700"/>
        <dbReference type="Rhea" id="RHEA-COMP:12313"/>
        <dbReference type="Rhea" id="RHEA-COMP:12314"/>
        <dbReference type="ChEBI" id="CHEBI:15377"/>
        <dbReference type="ChEBI" id="CHEBI:16044"/>
        <dbReference type="ChEBI" id="CHEBI:29950"/>
        <dbReference type="ChEBI" id="CHEBI:45764"/>
        <dbReference type="ChEBI" id="CHEBI:50058"/>
        <dbReference type="EC" id="1.8.4.12"/>
    </reaction>
</comment>
<feature type="signal peptide" evidence="10">
    <location>
        <begin position="1"/>
        <end position="23"/>
    </location>
</feature>
<dbReference type="GO" id="GO:0008113">
    <property type="term" value="F:peptide-methionine (S)-S-oxide reductase activity"/>
    <property type="evidence" value="ECO:0007669"/>
    <property type="project" value="UniProtKB-UniRule"/>
</dbReference>
<dbReference type="SUPFAM" id="SSF51316">
    <property type="entry name" value="Mss4-like"/>
    <property type="match status" value="1"/>
</dbReference>
<dbReference type="PROSITE" id="PS51790">
    <property type="entry name" value="MSRB"/>
    <property type="match status" value="1"/>
</dbReference>
<feature type="domain" description="MsrB" evidence="11">
    <location>
        <begin position="41"/>
        <end position="163"/>
    </location>
</feature>
<comment type="caution">
    <text evidence="12">The sequence shown here is derived from an EMBL/GenBank/DDBJ whole genome shotgun (WGS) entry which is preliminary data.</text>
</comment>
<dbReference type="Pfam" id="PF01641">
    <property type="entry name" value="SelR"/>
    <property type="match status" value="1"/>
</dbReference>
<dbReference type="EC" id="1.8.4.11" evidence="8"/>
<dbReference type="InterPro" id="IPR011057">
    <property type="entry name" value="Mss4-like_sf"/>
</dbReference>
<evidence type="ECO:0000256" key="9">
    <source>
        <dbReference type="SAM" id="MobiDB-lite"/>
    </source>
</evidence>
<dbReference type="HAMAP" id="MF_01401">
    <property type="entry name" value="MsrA"/>
    <property type="match status" value="1"/>
</dbReference>
<dbReference type="PANTHER" id="PTHR43774">
    <property type="entry name" value="PEPTIDE METHIONINE SULFOXIDE REDUCTASE"/>
    <property type="match status" value="1"/>
</dbReference>
<dbReference type="InterPro" id="IPR002579">
    <property type="entry name" value="Met_Sox_Rdtase_MsrB_dom"/>
</dbReference>
<evidence type="ECO:0000256" key="4">
    <source>
        <dbReference type="ARBA" id="ARBA00047806"/>
    </source>
</evidence>
<feature type="compositionally biased region" description="Basic and acidic residues" evidence="9">
    <location>
        <begin position="40"/>
        <end position="49"/>
    </location>
</feature>
<name>A0A2W5SZM0_9BACT</name>
<dbReference type="Proteomes" id="UP000249061">
    <property type="component" value="Unassembled WGS sequence"/>
</dbReference>
<feature type="active site" description="Nucleophile" evidence="7">
    <location>
        <position position="152"/>
    </location>
</feature>
<evidence type="ECO:0000259" key="11">
    <source>
        <dbReference type="PROSITE" id="PS51790"/>
    </source>
</evidence>
<evidence type="ECO:0000256" key="3">
    <source>
        <dbReference type="ARBA" id="ARBA00024679"/>
    </source>
</evidence>
<evidence type="ECO:0000256" key="5">
    <source>
        <dbReference type="ARBA" id="ARBA00048488"/>
    </source>
</evidence>
<comment type="catalytic activity">
    <reaction evidence="6 8">
        <text>[thioredoxin]-disulfide + L-methionine + H2O = L-methionine (S)-S-oxide + [thioredoxin]-dithiol</text>
        <dbReference type="Rhea" id="RHEA:19993"/>
        <dbReference type="Rhea" id="RHEA-COMP:10698"/>
        <dbReference type="Rhea" id="RHEA-COMP:10700"/>
        <dbReference type="ChEBI" id="CHEBI:15377"/>
        <dbReference type="ChEBI" id="CHEBI:29950"/>
        <dbReference type="ChEBI" id="CHEBI:50058"/>
        <dbReference type="ChEBI" id="CHEBI:57844"/>
        <dbReference type="ChEBI" id="CHEBI:58772"/>
        <dbReference type="EC" id="1.8.4.11"/>
    </reaction>
</comment>
<keyword evidence="1 7" id="KW-0560">Oxidoreductase</keyword>
<reference evidence="12 13" key="1">
    <citation type="submission" date="2017-08" db="EMBL/GenBank/DDBJ databases">
        <title>Infants hospitalized years apart are colonized by the same room-sourced microbial strains.</title>
        <authorList>
            <person name="Brooks B."/>
            <person name="Olm M.R."/>
            <person name="Firek B.A."/>
            <person name="Baker R."/>
            <person name="Thomas B.C."/>
            <person name="Morowitz M.J."/>
            <person name="Banfield J.F."/>
        </authorList>
    </citation>
    <scope>NUCLEOTIDE SEQUENCE [LARGE SCALE GENOMIC DNA]</scope>
    <source>
        <strain evidence="12">S2_003_000_R2_14</strain>
    </source>
</reference>
<feature type="region of interest" description="Disordered" evidence="9">
    <location>
        <begin position="28"/>
        <end position="49"/>
    </location>
</feature>
<dbReference type="NCBIfam" id="TIGR00401">
    <property type="entry name" value="msrA"/>
    <property type="match status" value="1"/>
</dbReference>
<dbReference type="GO" id="GO:0033744">
    <property type="term" value="F:L-methionine:thioredoxin-disulfide S-oxidoreductase activity"/>
    <property type="evidence" value="ECO:0007669"/>
    <property type="project" value="RHEA"/>
</dbReference>
<dbReference type="SUPFAM" id="SSF55068">
    <property type="entry name" value="Peptide methionine sulfoxide reductase"/>
    <property type="match status" value="1"/>
</dbReference>
<sequence>MNRWLLAAAMMTAVLAFAMSAWAQTRSKETSPVKPFPKANSEELKKKLSPEQYRVTQECGTEPPFQNAYWDNHEDGIYVDVVSGEPLFSSKDKFDSGSGWPSFTRPLEPNITEKSDTTYGMKRVEVRSKNADSHLGHVFDDGPRAQGGLRYCINSASLRFVPAAKLEAEGYGQYAKLFGIQSKSTAAAPGKEVAILAGGCFWGMEDIIRKIPGVLETEAGYTGGWLKNPKYDDTHDSKSGHAEAVRVVFDPSKLSYADLLEKWFFKMHDPTTLNRQGNDTGTQYRSAIFFTSDEQKKVAEEVKARVDKSGSWKKPIVTEITAASTWYPAEDYHQDYLVKNPGGYTCHFMRP</sequence>
<feature type="chain" id="PRO_5015997003" description="Multifunctional fusion protein" evidence="10">
    <location>
        <begin position="24"/>
        <end position="351"/>
    </location>
</feature>
<comment type="function">
    <text evidence="3 8">Has an important function as a repair enzyme for proteins that have been inactivated by oxidation. Catalyzes the reversible oxidation-reduction of methionine sulfoxide in proteins to methionine.</text>
</comment>
<proteinExistence type="inferred from homology"/>
<evidence type="ECO:0000256" key="8">
    <source>
        <dbReference type="HAMAP-Rule" id="MF_01401"/>
    </source>
</evidence>
<evidence type="ECO:0000256" key="7">
    <source>
        <dbReference type="HAMAP-Rule" id="MF_01400"/>
    </source>
</evidence>
<keyword evidence="2" id="KW-0511">Multifunctional enzyme</keyword>
<dbReference type="InterPro" id="IPR036509">
    <property type="entry name" value="Met_Sox_Rdtase_MsrA_sf"/>
</dbReference>
<gene>
    <name evidence="7" type="primary">msrB</name>
    <name evidence="8" type="synonym">msrA</name>
    <name evidence="12" type="ORF">DI536_24805</name>
</gene>
<evidence type="ECO:0000256" key="6">
    <source>
        <dbReference type="ARBA" id="ARBA00048782"/>
    </source>
</evidence>
<accession>A0A2W5SZM0</accession>
<evidence type="ECO:0000256" key="1">
    <source>
        <dbReference type="ARBA" id="ARBA00023002"/>
    </source>
</evidence>
<dbReference type="InterPro" id="IPR002569">
    <property type="entry name" value="Met_Sox_Rdtase_MsrA_dom"/>
</dbReference>
<dbReference type="NCBIfam" id="TIGR00357">
    <property type="entry name" value="peptide-methionine (R)-S-oxide reductase MsrB"/>
    <property type="match status" value="1"/>
</dbReference>
<dbReference type="HAMAP" id="MF_01400">
    <property type="entry name" value="MsrB"/>
    <property type="match status" value="1"/>
</dbReference>
<comment type="caution">
    <text evidence="7">Lacks conserved residue(s) required for the propagation of feature annotation.</text>
</comment>
<dbReference type="Gene3D" id="3.30.1060.10">
    <property type="entry name" value="Peptide methionine sulphoxide reductase MsrA"/>
    <property type="match status" value="1"/>
</dbReference>
<comment type="catalytic activity">
    <reaction evidence="4 8">
        <text>L-methionyl-[protein] + [thioredoxin]-disulfide + H2O = L-methionyl-(S)-S-oxide-[protein] + [thioredoxin]-dithiol</text>
        <dbReference type="Rhea" id="RHEA:14217"/>
        <dbReference type="Rhea" id="RHEA-COMP:10698"/>
        <dbReference type="Rhea" id="RHEA-COMP:10700"/>
        <dbReference type="Rhea" id="RHEA-COMP:12313"/>
        <dbReference type="Rhea" id="RHEA-COMP:12315"/>
        <dbReference type="ChEBI" id="CHEBI:15377"/>
        <dbReference type="ChEBI" id="CHEBI:16044"/>
        <dbReference type="ChEBI" id="CHEBI:29950"/>
        <dbReference type="ChEBI" id="CHEBI:44120"/>
        <dbReference type="ChEBI" id="CHEBI:50058"/>
        <dbReference type="EC" id="1.8.4.11"/>
    </reaction>
</comment>